<evidence type="ECO:0000313" key="6">
    <source>
        <dbReference type="EMBL" id="GAA4323032.1"/>
    </source>
</evidence>
<dbReference type="Gene3D" id="1.10.10.10">
    <property type="entry name" value="Winged helix-like DNA-binding domain superfamily/Winged helix DNA-binding domain"/>
    <property type="match status" value="1"/>
</dbReference>
<evidence type="ECO:0000256" key="4">
    <source>
        <dbReference type="ARBA" id="ARBA00023163"/>
    </source>
</evidence>
<dbReference type="Proteomes" id="UP001501671">
    <property type="component" value="Unassembled WGS sequence"/>
</dbReference>
<sequence>MHCLAAFEALARLGTVARAARELGVSRSALSHSIGLLEHRLQTGLILRYSPAVQLSSAGRTYYEAVHQFVRGIAEGLYELSESSRIPLRLSVSPGMSRLWLSGRLPAFRARHPRIDLSLTVTEGVADVLGHQTDVAIRYGGLAEPGTTSVGLWEETVAPVAAPALAADCAASDLARLVHGVPLLEHRAWAWRDWLARLGRDDLAPAAPVLAGRDLILVLEAAAAGQGVALAPMRLAAPYLKAGRLRRAHASVAPGKPYHAVTASRHLGRPAVSAFLHWLAREAAADAALGGNR</sequence>
<dbReference type="InterPro" id="IPR036388">
    <property type="entry name" value="WH-like_DNA-bd_sf"/>
</dbReference>
<evidence type="ECO:0000256" key="3">
    <source>
        <dbReference type="ARBA" id="ARBA00023125"/>
    </source>
</evidence>
<evidence type="ECO:0000259" key="5">
    <source>
        <dbReference type="PROSITE" id="PS50931"/>
    </source>
</evidence>
<dbReference type="PANTHER" id="PTHR30537:SF79">
    <property type="entry name" value="TRANSCRIPTIONAL REGULATOR-RELATED"/>
    <property type="match status" value="1"/>
</dbReference>
<evidence type="ECO:0000313" key="7">
    <source>
        <dbReference type="Proteomes" id="UP001501671"/>
    </source>
</evidence>
<protein>
    <submittedName>
        <fullName evidence="6">Transcriptional regulator GcvA</fullName>
    </submittedName>
</protein>
<evidence type="ECO:0000256" key="1">
    <source>
        <dbReference type="ARBA" id="ARBA00009437"/>
    </source>
</evidence>
<name>A0ABP8GF70_9BURK</name>
<accession>A0ABP8GF70</accession>
<comment type="caution">
    <text evidence="6">The sequence shown here is derived from an EMBL/GenBank/DDBJ whole genome shotgun (WGS) entry which is preliminary data.</text>
</comment>
<dbReference type="Pfam" id="PF03466">
    <property type="entry name" value="LysR_substrate"/>
    <property type="match status" value="1"/>
</dbReference>
<keyword evidence="2" id="KW-0805">Transcription regulation</keyword>
<dbReference type="InterPro" id="IPR036390">
    <property type="entry name" value="WH_DNA-bd_sf"/>
</dbReference>
<dbReference type="Pfam" id="PF00126">
    <property type="entry name" value="HTH_1"/>
    <property type="match status" value="1"/>
</dbReference>
<dbReference type="PROSITE" id="PS50931">
    <property type="entry name" value="HTH_LYSR"/>
    <property type="match status" value="1"/>
</dbReference>
<dbReference type="InterPro" id="IPR058163">
    <property type="entry name" value="LysR-type_TF_proteobact-type"/>
</dbReference>
<dbReference type="SUPFAM" id="SSF46785">
    <property type="entry name" value="Winged helix' DNA-binding domain"/>
    <property type="match status" value="1"/>
</dbReference>
<comment type="similarity">
    <text evidence="1">Belongs to the LysR transcriptional regulatory family.</text>
</comment>
<feature type="domain" description="HTH lysR-type" evidence="5">
    <location>
        <begin position="1"/>
        <end position="56"/>
    </location>
</feature>
<dbReference type="InterPro" id="IPR005119">
    <property type="entry name" value="LysR_subst-bd"/>
</dbReference>
<dbReference type="EMBL" id="BAABFO010000001">
    <property type="protein sequence ID" value="GAA4323032.1"/>
    <property type="molecule type" value="Genomic_DNA"/>
</dbReference>
<keyword evidence="4" id="KW-0804">Transcription</keyword>
<organism evidence="6 7">
    <name type="scientific">Pigmentiphaga soli</name>
    <dbReference type="NCBI Taxonomy" id="1007095"/>
    <lineage>
        <taxon>Bacteria</taxon>
        <taxon>Pseudomonadati</taxon>
        <taxon>Pseudomonadota</taxon>
        <taxon>Betaproteobacteria</taxon>
        <taxon>Burkholderiales</taxon>
        <taxon>Alcaligenaceae</taxon>
        <taxon>Pigmentiphaga</taxon>
    </lineage>
</organism>
<keyword evidence="7" id="KW-1185">Reference proteome</keyword>
<gene>
    <name evidence="6" type="primary">gcvA_2</name>
    <name evidence="6" type="ORF">GCM10023144_03550</name>
</gene>
<dbReference type="PANTHER" id="PTHR30537">
    <property type="entry name" value="HTH-TYPE TRANSCRIPTIONAL REGULATOR"/>
    <property type="match status" value="1"/>
</dbReference>
<dbReference type="SUPFAM" id="SSF53850">
    <property type="entry name" value="Periplasmic binding protein-like II"/>
    <property type="match status" value="1"/>
</dbReference>
<proteinExistence type="inferred from homology"/>
<reference evidence="7" key="1">
    <citation type="journal article" date="2019" name="Int. J. Syst. Evol. Microbiol.">
        <title>The Global Catalogue of Microorganisms (GCM) 10K type strain sequencing project: providing services to taxonomists for standard genome sequencing and annotation.</title>
        <authorList>
            <consortium name="The Broad Institute Genomics Platform"/>
            <consortium name="The Broad Institute Genome Sequencing Center for Infectious Disease"/>
            <person name="Wu L."/>
            <person name="Ma J."/>
        </authorList>
    </citation>
    <scope>NUCLEOTIDE SEQUENCE [LARGE SCALE GENOMIC DNA]</scope>
    <source>
        <strain evidence="7">JCM 17666</strain>
    </source>
</reference>
<dbReference type="InterPro" id="IPR000847">
    <property type="entry name" value="LysR_HTH_N"/>
</dbReference>
<evidence type="ECO:0000256" key="2">
    <source>
        <dbReference type="ARBA" id="ARBA00023015"/>
    </source>
</evidence>
<keyword evidence="3" id="KW-0238">DNA-binding</keyword>
<dbReference type="Gene3D" id="3.40.190.10">
    <property type="entry name" value="Periplasmic binding protein-like II"/>
    <property type="match status" value="2"/>
</dbReference>